<keyword evidence="2" id="KW-1185">Reference proteome</keyword>
<evidence type="ECO:0000313" key="1">
    <source>
        <dbReference type="EMBL" id="THD66444.1"/>
    </source>
</evidence>
<dbReference type="Gene3D" id="3.40.390.10">
    <property type="entry name" value="Collagenase (Catalytic Domain)"/>
    <property type="match status" value="2"/>
</dbReference>
<comment type="caution">
    <text evidence="1">The sequence shown here is derived from an EMBL/GenBank/DDBJ whole genome shotgun (WGS) entry which is preliminary data.</text>
</comment>
<proteinExistence type="predicted"/>
<evidence type="ECO:0008006" key="3">
    <source>
        <dbReference type="Google" id="ProtNLM"/>
    </source>
</evidence>
<dbReference type="OrthoDB" id="1488272at2"/>
<evidence type="ECO:0000313" key="2">
    <source>
        <dbReference type="Proteomes" id="UP000305939"/>
    </source>
</evidence>
<accession>A0A4V3UXY7</accession>
<name>A0A4V3UXY7_9FLAO</name>
<dbReference type="InterPro" id="IPR024079">
    <property type="entry name" value="MetalloPept_cat_dom_sf"/>
</dbReference>
<sequence>MASWIQIYPTSSIFLLVGQTMQLSVRDYNNPSTILNTSADGTEYHDFNSSIATIVNGKVTAIAVGETIGRVRHTDGVNITDGLVRVMVKENINEIWIGNNQATIRSGADNYVLTVYAKFTDNSFGDISSHPFLNWSSNDSTKISVDGEGRIKGEGSTGDSANITVSFGAASSTIIARVSDAFQKERPILDRVYGSGDFKDKMNILFLGEGFSTIADRSLFDHVVTGVVDNLFNSPNQVPYNVLRDDFNVWVAFESSSESGVTPSMPVQSKGFPVPSFTGSCTPNPNYNFQQLVQFVGLPDSASPNSINEAKLAWKSIPGFDEDLLTNNVFRQWNSQRIIGYMQAKDSLLGFKMGVRWGERNHSRDTSLSVKNWYIPGPVRRTSPDRRRLFSDWNYFRPLNEYIKSLRVPGLAAGDPNFDIHSTWLSGGNDESLVCILVNDDIRGGTNYGRIATSIGKSKRYIINFNGNLIDHVPSINDKQTFIGAISSTIAHEFAHSFDLGDEYEGYDDPSHHGIDIANISQTKKIDRFINLTHFGKVQDSTGIKIVGTKIPWNWPRIEKLSVIKNQIQKIGVDGVKVKLRDSSTANSWGVLPAGTEVFLRHKDINQHNNSSTYFQLGPLTIDSVSGEDVILKGGQPSNVSQLPAKSQLFIPLKDLTGNILSVIDPAIITHLNSTGLPFARKKNCARCDRANGVPDSGISNFNYPRFRTETIGLYEGGGTYNCRVYRPSGTGRMRTMGSLITLIGTLPVLHYVPIFIPLQKDIEFSFVDKYVIVNSVNPEKLPLINLYYPM</sequence>
<dbReference type="Proteomes" id="UP000305939">
    <property type="component" value="Unassembled WGS sequence"/>
</dbReference>
<reference evidence="1 2" key="1">
    <citation type="submission" date="2019-04" db="EMBL/GenBank/DDBJ databases">
        <title>Draft genome sequence of Robertkochia marina CC-AMO-30D.</title>
        <authorList>
            <person name="Hameed A."/>
            <person name="Lin S.-Y."/>
            <person name="Shahina M."/>
            <person name="Lai W.-A."/>
            <person name="Young C.-C."/>
        </authorList>
    </citation>
    <scope>NUCLEOTIDE SEQUENCE [LARGE SCALE GENOMIC DNA]</scope>
    <source>
        <strain evidence="1 2">CC-AMO-30D</strain>
    </source>
</reference>
<dbReference type="GO" id="GO:0008237">
    <property type="term" value="F:metallopeptidase activity"/>
    <property type="evidence" value="ECO:0007669"/>
    <property type="project" value="InterPro"/>
</dbReference>
<dbReference type="EMBL" id="SSMC01000003">
    <property type="protein sequence ID" value="THD66444.1"/>
    <property type="molecule type" value="Genomic_DNA"/>
</dbReference>
<organism evidence="1 2">
    <name type="scientific">Robertkochia marina</name>
    <dbReference type="NCBI Taxonomy" id="1227945"/>
    <lineage>
        <taxon>Bacteria</taxon>
        <taxon>Pseudomonadati</taxon>
        <taxon>Bacteroidota</taxon>
        <taxon>Flavobacteriia</taxon>
        <taxon>Flavobacteriales</taxon>
        <taxon>Flavobacteriaceae</taxon>
        <taxon>Robertkochia</taxon>
    </lineage>
</organism>
<dbReference type="RefSeq" id="WP_136336515.1">
    <property type="nucleotide sequence ID" value="NZ_QXMP01000006.1"/>
</dbReference>
<dbReference type="AlphaFoldDB" id="A0A4V3UXY7"/>
<gene>
    <name evidence="1" type="ORF">E7Z59_11600</name>
</gene>
<dbReference type="Gene3D" id="2.60.40.1080">
    <property type="match status" value="1"/>
</dbReference>
<protein>
    <recommendedName>
        <fullName evidence="3">BIG2 domain-containing protein</fullName>
    </recommendedName>
</protein>